<evidence type="ECO:0000313" key="2">
    <source>
        <dbReference type="Proteomes" id="UP000805193"/>
    </source>
</evidence>
<reference evidence="1 2" key="1">
    <citation type="journal article" date="2020" name="Cell">
        <title>Large-Scale Comparative Analyses of Tick Genomes Elucidate Their Genetic Diversity and Vector Capacities.</title>
        <authorList>
            <consortium name="Tick Genome and Microbiome Consortium (TIGMIC)"/>
            <person name="Jia N."/>
            <person name="Wang J."/>
            <person name="Shi W."/>
            <person name="Du L."/>
            <person name="Sun Y."/>
            <person name="Zhan W."/>
            <person name="Jiang J.F."/>
            <person name="Wang Q."/>
            <person name="Zhang B."/>
            <person name="Ji P."/>
            <person name="Bell-Sakyi L."/>
            <person name="Cui X.M."/>
            <person name="Yuan T.T."/>
            <person name="Jiang B.G."/>
            <person name="Yang W.F."/>
            <person name="Lam T.T."/>
            <person name="Chang Q.C."/>
            <person name="Ding S.J."/>
            <person name="Wang X.J."/>
            <person name="Zhu J.G."/>
            <person name="Ruan X.D."/>
            <person name="Zhao L."/>
            <person name="Wei J.T."/>
            <person name="Ye R.Z."/>
            <person name="Que T.C."/>
            <person name="Du C.H."/>
            <person name="Zhou Y.H."/>
            <person name="Cheng J.X."/>
            <person name="Dai P.F."/>
            <person name="Guo W.B."/>
            <person name="Han X.H."/>
            <person name="Huang E.J."/>
            <person name="Li L.F."/>
            <person name="Wei W."/>
            <person name="Gao Y.C."/>
            <person name="Liu J.Z."/>
            <person name="Shao H.Z."/>
            <person name="Wang X."/>
            <person name="Wang C.C."/>
            <person name="Yang T.C."/>
            <person name="Huo Q.B."/>
            <person name="Li W."/>
            <person name="Chen H.Y."/>
            <person name="Chen S.E."/>
            <person name="Zhou L.G."/>
            <person name="Ni X.B."/>
            <person name="Tian J.H."/>
            <person name="Sheng Y."/>
            <person name="Liu T."/>
            <person name="Pan Y.S."/>
            <person name="Xia L.Y."/>
            <person name="Li J."/>
            <person name="Zhao F."/>
            <person name="Cao W.C."/>
        </authorList>
    </citation>
    <scope>NUCLEOTIDE SEQUENCE [LARGE SCALE GENOMIC DNA]</scope>
    <source>
        <strain evidence="1">Iper-2018</strain>
    </source>
</reference>
<name>A0AC60PYL6_IXOPE</name>
<proteinExistence type="predicted"/>
<sequence length="186" mass="20878">MLKTSDQGPVGSSAWPLQHVDSGSDQSRRGAGDNDCAVMSAGDVPPGLSGPSLVPSFVRFVNRTGRRVDVIWLDYNGTRVKYKSLEPAQVFDVDTFVNHPWIFRDSLTHDRLVVRHREVFLPPEPGRAGPGGERTRRIVPITLPVYSLKENCFQEIRKRIAPPDAICKTEIPTALQQEFLQFLQQR</sequence>
<dbReference type="Proteomes" id="UP000805193">
    <property type="component" value="Unassembled WGS sequence"/>
</dbReference>
<accession>A0AC60PYL6</accession>
<keyword evidence="2" id="KW-1185">Reference proteome</keyword>
<evidence type="ECO:0000313" key="1">
    <source>
        <dbReference type="EMBL" id="KAG0426180.1"/>
    </source>
</evidence>
<comment type="caution">
    <text evidence="1">The sequence shown here is derived from an EMBL/GenBank/DDBJ whole genome shotgun (WGS) entry which is preliminary data.</text>
</comment>
<protein>
    <submittedName>
        <fullName evidence="1">Uncharacterized protein</fullName>
    </submittedName>
</protein>
<organism evidence="1 2">
    <name type="scientific">Ixodes persulcatus</name>
    <name type="common">Taiga tick</name>
    <dbReference type="NCBI Taxonomy" id="34615"/>
    <lineage>
        <taxon>Eukaryota</taxon>
        <taxon>Metazoa</taxon>
        <taxon>Ecdysozoa</taxon>
        <taxon>Arthropoda</taxon>
        <taxon>Chelicerata</taxon>
        <taxon>Arachnida</taxon>
        <taxon>Acari</taxon>
        <taxon>Parasitiformes</taxon>
        <taxon>Ixodida</taxon>
        <taxon>Ixodoidea</taxon>
        <taxon>Ixodidae</taxon>
        <taxon>Ixodinae</taxon>
        <taxon>Ixodes</taxon>
    </lineage>
</organism>
<gene>
    <name evidence="1" type="ORF">HPB47_026697</name>
</gene>
<dbReference type="EMBL" id="JABSTQ010009749">
    <property type="protein sequence ID" value="KAG0426180.1"/>
    <property type="molecule type" value="Genomic_DNA"/>
</dbReference>